<gene>
    <name evidence="1" type="ORF">S06H3_56787</name>
</gene>
<dbReference type="Gene3D" id="3.30.160.250">
    <property type="match status" value="1"/>
</dbReference>
<dbReference type="PANTHER" id="PTHR34504:SF2">
    <property type="entry name" value="UPF0150 PROTEIN SSL0259"/>
    <property type="match status" value="1"/>
</dbReference>
<dbReference type="PANTHER" id="PTHR34504">
    <property type="entry name" value="ANTITOXIN HICB"/>
    <property type="match status" value="1"/>
</dbReference>
<dbReference type="InterPro" id="IPR051404">
    <property type="entry name" value="TA_system_antitoxin"/>
</dbReference>
<protein>
    <submittedName>
        <fullName evidence="1">Uncharacterized protein</fullName>
    </submittedName>
</protein>
<organism evidence="1">
    <name type="scientific">marine sediment metagenome</name>
    <dbReference type="NCBI Taxonomy" id="412755"/>
    <lineage>
        <taxon>unclassified sequences</taxon>
        <taxon>metagenomes</taxon>
        <taxon>ecological metagenomes</taxon>
    </lineage>
</organism>
<proteinExistence type="predicted"/>
<sequence length="57" mass="6394">EDKAYIAEAPELPGCMADGSSYKEVLENITKVIEEWIETAKELGRKIPEPKGRLIYA</sequence>
<accession>X1QK76</accession>
<reference evidence="1" key="1">
    <citation type="journal article" date="2014" name="Front. Microbiol.">
        <title>High frequency of phylogenetically diverse reductive dehalogenase-homologous genes in deep subseafloor sedimentary metagenomes.</title>
        <authorList>
            <person name="Kawai M."/>
            <person name="Futagami T."/>
            <person name="Toyoda A."/>
            <person name="Takaki Y."/>
            <person name="Nishi S."/>
            <person name="Hori S."/>
            <person name="Arai W."/>
            <person name="Tsubouchi T."/>
            <person name="Morono Y."/>
            <person name="Uchiyama I."/>
            <person name="Ito T."/>
            <person name="Fujiyama A."/>
            <person name="Inagaki F."/>
            <person name="Takami H."/>
        </authorList>
    </citation>
    <scope>NUCLEOTIDE SEQUENCE</scope>
    <source>
        <strain evidence="1">Expedition CK06-06</strain>
    </source>
</reference>
<evidence type="ECO:0000313" key="1">
    <source>
        <dbReference type="EMBL" id="GAI55216.1"/>
    </source>
</evidence>
<feature type="non-terminal residue" evidence="1">
    <location>
        <position position="1"/>
    </location>
</feature>
<dbReference type="InterPro" id="IPR049389">
    <property type="entry name" value="TTHA0281-like"/>
</dbReference>
<dbReference type="InterPro" id="IPR035069">
    <property type="entry name" value="TTHA1013/TTHA0281-like"/>
</dbReference>
<dbReference type="SUPFAM" id="SSF143100">
    <property type="entry name" value="TTHA1013/TTHA0281-like"/>
    <property type="match status" value="1"/>
</dbReference>
<dbReference type="EMBL" id="BARV01036562">
    <property type="protein sequence ID" value="GAI55216.1"/>
    <property type="molecule type" value="Genomic_DNA"/>
</dbReference>
<comment type="caution">
    <text evidence="1">The sequence shown here is derived from an EMBL/GenBank/DDBJ whole genome shotgun (WGS) entry which is preliminary data.</text>
</comment>
<dbReference type="Pfam" id="PF21748">
    <property type="entry name" value="UPF0150"/>
    <property type="match status" value="1"/>
</dbReference>
<dbReference type="AlphaFoldDB" id="X1QK76"/>
<name>X1QK76_9ZZZZ</name>